<evidence type="ECO:0000313" key="3">
    <source>
        <dbReference type="Proteomes" id="UP000076023"/>
    </source>
</evidence>
<dbReference type="CDD" id="cd00198">
    <property type="entry name" value="vWFA"/>
    <property type="match status" value="1"/>
</dbReference>
<protein>
    <recommendedName>
        <fullName evidence="1">VWFA domain-containing protein</fullName>
    </recommendedName>
</protein>
<dbReference type="AlphaFoldDB" id="A0A146GA41"/>
<dbReference type="SUPFAM" id="SSF53300">
    <property type="entry name" value="vWA-like"/>
    <property type="match status" value="1"/>
</dbReference>
<dbReference type="Pfam" id="PF01882">
    <property type="entry name" value="DUF58"/>
    <property type="match status" value="1"/>
</dbReference>
<dbReference type="EMBL" id="BDCO01000002">
    <property type="protein sequence ID" value="GAT33456.1"/>
    <property type="molecule type" value="Genomic_DNA"/>
</dbReference>
<dbReference type="InParanoid" id="A0A146GA41"/>
<dbReference type="PANTHER" id="PTHR33608:SF6">
    <property type="entry name" value="BLL2464 PROTEIN"/>
    <property type="match status" value="1"/>
</dbReference>
<dbReference type="InterPro" id="IPR002881">
    <property type="entry name" value="DUF58"/>
</dbReference>
<evidence type="ECO:0000259" key="1">
    <source>
        <dbReference type="SMART" id="SM00327"/>
    </source>
</evidence>
<dbReference type="RefSeq" id="WP_075079186.1">
    <property type="nucleotide sequence ID" value="NZ_BDCO01000002.1"/>
</dbReference>
<dbReference type="Proteomes" id="UP000076023">
    <property type="component" value="Unassembled WGS sequence"/>
</dbReference>
<dbReference type="PANTHER" id="PTHR33608">
    <property type="entry name" value="BLL2464 PROTEIN"/>
    <property type="match status" value="1"/>
</dbReference>
<accession>A0A146GA41</accession>
<sequence>MKRDPKEILKKIRRIELRTRRLVNSSFAGQYHSVFKGRGMNFEEVREYAPGDEIRSIDWNVTARMNAPYVKKFTEEREMTVMLLVDVSASGSFGSVELSKRELAAEVAAILAFSAINNNDKVGLILFSDHVELFIPPKKGRLHTLRLIREMLYFEPRGTGTNISVALDYLNKVVARRAVVFMISDFIAPDYSKPLTAASRRHDLVAMPVVDPGEETLPDIGLVTLEDAESGELIEIDTSSRETRNAYAAAEERRRKDLKKLLGSRGIDQVPLVTNEDYLIPLRSFFEQRERRQAA</sequence>
<organism evidence="2 3">
    <name type="scientific">Terrimicrobium sacchariphilum</name>
    <dbReference type="NCBI Taxonomy" id="690879"/>
    <lineage>
        <taxon>Bacteria</taxon>
        <taxon>Pseudomonadati</taxon>
        <taxon>Verrucomicrobiota</taxon>
        <taxon>Terrimicrobiia</taxon>
        <taxon>Terrimicrobiales</taxon>
        <taxon>Terrimicrobiaceae</taxon>
        <taxon>Terrimicrobium</taxon>
    </lineage>
</organism>
<dbReference type="STRING" id="690879.TSACC_21873"/>
<dbReference type="InterPro" id="IPR036465">
    <property type="entry name" value="vWFA_dom_sf"/>
</dbReference>
<evidence type="ECO:0000313" key="2">
    <source>
        <dbReference type="EMBL" id="GAT33456.1"/>
    </source>
</evidence>
<comment type="caution">
    <text evidence="2">The sequence shown here is derived from an EMBL/GenBank/DDBJ whole genome shotgun (WGS) entry which is preliminary data.</text>
</comment>
<dbReference type="OrthoDB" id="9776116at2"/>
<name>A0A146GA41_TERSA</name>
<gene>
    <name evidence="2" type="ORF">TSACC_21873</name>
</gene>
<dbReference type="Gene3D" id="3.40.50.410">
    <property type="entry name" value="von Willebrand factor, type A domain"/>
    <property type="match status" value="1"/>
</dbReference>
<dbReference type="SMART" id="SM00327">
    <property type="entry name" value="VWA"/>
    <property type="match status" value="1"/>
</dbReference>
<feature type="domain" description="VWFA" evidence="1">
    <location>
        <begin position="78"/>
        <end position="262"/>
    </location>
</feature>
<reference evidence="3" key="1">
    <citation type="journal article" date="2017" name="Genome Announc.">
        <title>Draft Genome Sequence of Terrimicrobium sacchariphilum NM-5T, a Facultative Anaerobic Soil Bacterium of the Class Spartobacteria.</title>
        <authorList>
            <person name="Qiu Y.L."/>
            <person name="Tourlousse D.M."/>
            <person name="Matsuura N."/>
            <person name="Ohashi A."/>
            <person name="Sekiguchi Y."/>
        </authorList>
    </citation>
    <scope>NUCLEOTIDE SEQUENCE [LARGE SCALE GENOMIC DNA]</scope>
    <source>
        <strain evidence="3">NM-5</strain>
    </source>
</reference>
<keyword evidence="3" id="KW-1185">Reference proteome</keyword>
<dbReference type="InterPro" id="IPR002035">
    <property type="entry name" value="VWF_A"/>
</dbReference>
<proteinExistence type="predicted"/>